<proteinExistence type="predicted"/>
<dbReference type="OrthoDB" id="9773296at2"/>
<dbReference type="GO" id="GO:0008270">
    <property type="term" value="F:zinc ion binding"/>
    <property type="evidence" value="ECO:0007669"/>
    <property type="project" value="InterPro"/>
</dbReference>
<dbReference type="EMBL" id="QOHO01000043">
    <property type="protein sequence ID" value="RFZ78305.1"/>
    <property type="molecule type" value="Genomic_DNA"/>
</dbReference>
<gene>
    <name evidence="1" type="ORF">DS742_14425</name>
</gene>
<sequence>MTTQEIKEKLSDEDVRKLLLEMGADFYYEDDDMWITNTICHHGTKPKLYYHKDSKLFHCYTECGQMDIFDVVMGYKGYEQEEFQKAINWICIKLNIDNCEYGFGKQEQISDWEFIRKYKKNSRKEIETKSLVPYDKNILNIFQKMYTKDWVTEGISIETMEKYNVLYSTWQQKIIIPHFDINNQLIGVRGRSLVDEDIELFGKYTPFKVGRRFYNHSLGQNLFGLNHNMKTIQRKRKIMLVEAEKSVFQTDTMFGDDNFTVALCGSNLTDYQKSMLLMLGVREVIVALDKQYQTLDSDECKKWAKHIKDKIINKLSSYFLVSVIWDTSDMLEYKDSPTDKGKDVLLKLMENKIYVGTND</sequence>
<reference evidence="1 2" key="1">
    <citation type="submission" date="2018-07" db="EMBL/GenBank/DDBJ databases">
        <title>New species, Clostridium PI-S10-A1B.</title>
        <authorList>
            <person name="Krishna G."/>
            <person name="Summeta K."/>
            <person name="Shikha S."/>
            <person name="Prabhu P.B."/>
            <person name="Suresh K."/>
        </authorList>
    </citation>
    <scope>NUCLEOTIDE SEQUENCE [LARGE SCALE GENOMIC DNA]</scope>
    <source>
        <strain evidence="1 2">PI-S10-A1B</strain>
    </source>
</reference>
<dbReference type="InterPro" id="IPR036977">
    <property type="entry name" value="DNA_primase_Znf_CHC2"/>
</dbReference>
<dbReference type="Gene3D" id="3.40.1360.10">
    <property type="match status" value="1"/>
</dbReference>
<evidence type="ECO:0000313" key="2">
    <source>
        <dbReference type="Proteomes" id="UP000260680"/>
    </source>
</evidence>
<evidence type="ECO:0008006" key="3">
    <source>
        <dbReference type="Google" id="ProtNLM"/>
    </source>
</evidence>
<protein>
    <recommendedName>
        <fullName evidence="3">DNA primase</fullName>
    </recommendedName>
</protein>
<dbReference type="GO" id="GO:0003677">
    <property type="term" value="F:DNA binding"/>
    <property type="evidence" value="ECO:0007669"/>
    <property type="project" value="InterPro"/>
</dbReference>
<dbReference type="GO" id="GO:0006260">
    <property type="term" value="P:DNA replication"/>
    <property type="evidence" value="ECO:0007669"/>
    <property type="project" value="InterPro"/>
</dbReference>
<dbReference type="RefSeq" id="WP_117417678.1">
    <property type="nucleotide sequence ID" value="NZ_QOHO01000043.1"/>
</dbReference>
<accession>A0A3E2NBB2</accession>
<dbReference type="Gene3D" id="3.90.580.10">
    <property type="entry name" value="Zinc finger, CHC2-type domain"/>
    <property type="match status" value="1"/>
</dbReference>
<evidence type="ECO:0000313" key="1">
    <source>
        <dbReference type="EMBL" id="RFZ78305.1"/>
    </source>
</evidence>
<dbReference type="SUPFAM" id="SSF56731">
    <property type="entry name" value="DNA primase core"/>
    <property type="match status" value="1"/>
</dbReference>
<name>A0A3E2NBB2_9FIRM</name>
<comment type="caution">
    <text evidence="1">The sequence shown here is derived from an EMBL/GenBank/DDBJ whole genome shotgun (WGS) entry which is preliminary data.</text>
</comment>
<organism evidence="1 2">
    <name type="scientific">Lacrimispora amygdalina</name>
    <dbReference type="NCBI Taxonomy" id="253257"/>
    <lineage>
        <taxon>Bacteria</taxon>
        <taxon>Bacillati</taxon>
        <taxon>Bacillota</taxon>
        <taxon>Clostridia</taxon>
        <taxon>Lachnospirales</taxon>
        <taxon>Lachnospiraceae</taxon>
        <taxon>Lacrimispora</taxon>
    </lineage>
</organism>
<dbReference type="Proteomes" id="UP000260680">
    <property type="component" value="Unassembled WGS sequence"/>
</dbReference>
<dbReference type="AlphaFoldDB" id="A0A3E2NBB2"/>